<dbReference type="Pfam" id="PF13920">
    <property type="entry name" value="zf-C3HC4_3"/>
    <property type="match status" value="1"/>
</dbReference>
<gene>
    <name evidence="3" type="ORF">Gasu_00040</name>
</gene>
<organism evidence="3 4">
    <name type="scientific">Galdieria sulphuraria</name>
    <name type="common">Red alga</name>
    <dbReference type="NCBI Taxonomy" id="130081"/>
    <lineage>
        <taxon>Eukaryota</taxon>
        <taxon>Rhodophyta</taxon>
        <taxon>Bangiophyceae</taxon>
        <taxon>Galdieriales</taxon>
        <taxon>Galdieriaceae</taxon>
        <taxon>Galdieria</taxon>
    </lineage>
</organism>
<dbReference type="Proteomes" id="UP000030680">
    <property type="component" value="Unassembled WGS sequence"/>
</dbReference>
<dbReference type="InterPro" id="IPR001841">
    <property type="entry name" value="Znf_RING"/>
</dbReference>
<dbReference type="OrthoDB" id="6078042at2759"/>
<dbReference type="EMBL" id="KB454484">
    <property type="protein sequence ID" value="EME32630.1"/>
    <property type="molecule type" value="Genomic_DNA"/>
</dbReference>
<proteinExistence type="predicted"/>
<evidence type="ECO:0000313" key="4">
    <source>
        <dbReference type="Proteomes" id="UP000030680"/>
    </source>
</evidence>
<dbReference type="PROSITE" id="PS50089">
    <property type="entry name" value="ZF_RING_2"/>
    <property type="match status" value="1"/>
</dbReference>
<dbReference type="Gene3D" id="3.30.40.10">
    <property type="entry name" value="Zinc/RING finger domain, C3HC4 (zinc finger)"/>
    <property type="match status" value="1"/>
</dbReference>
<keyword evidence="1" id="KW-0863">Zinc-finger</keyword>
<protein>
    <submittedName>
        <fullName evidence="3">Metal ion binding protein</fullName>
    </submittedName>
</protein>
<sequence length="380" mass="43876">MKGEVSSTYSSEICAICWDFPAQVELKPCCHKVICRKCICLLDDKKCPICRVEILEVHIRLHDSALSTEWFDEKLNSMYKHDCNSMYAEDLKEPENLQLLSSDDAQITFQKRSDSLYSTEACIFSLDSIIKSRRANEELVKRQVYQIVLTGSEGLDTQSLVSELKKLFPIKHNLKMLQHSSSSLYDNLQANVNKGNIYALQGKGSFTEMKFEYLVDTRQSLEFYLPNMQVGSFPVNLRQLSIWELLCVLRSKTGGGFDIMVLCCNAMHQRSFEELLSLDELLRNRYAPGKGRIWVVLNPQEMQDSNGKNSLSFDAIEKAFYLIPMNQRPVDLLFMQTKSLCNFWHKELMHRILIHAKSYRKLTPLESKANVEKHKACCYM</sequence>
<dbReference type="AlphaFoldDB" id="M2X7V2"/>
<keyword evidence="1" id="KW-0862">Zinc</keyword>
<dbReference type="InterPro" id="IPR013083">
    <property type="entry name" value="Znf_RING/FYVE/PHD"/>
</dbReference>
<dbReference type="Gramene" id="EME32630">
    <property type="protein sequence ID" value="EME32630"/>
    <property type="gene ID" value="Gasu_00040"/>
</dbReference>
<dbReference type="GO" id="GO:0008270">
    <property type="term" value="F:zinc ion binding"/>
    <property type="evidence" value="ECO:0007669"/>
    <property type="project" value="UniProtKB-KW"/>
</dbReference>
<dbReference type="RefSeq" id="XP_005709150.1">
    <property type="nucleotide sequence ID" value="XM_005709093.1"/>
</dbReference>
<dbReference type="KEGG" id="gsl:Gasu_00040"/>
<dbReference type="GeneID" id="17091194"/>
<keyword evidence="1" id="KW-0479">Metal-binding</keyword>
<reference evidence="4" key="1">
    <citation type="journal article" date="2013" name="Science">
        <title>Gene transfer from bacteria and archaea facilitated evolution of an extremophilic eukaryote.</title>
        <authorList>
            <person name="Schonknecht G."/>
            <person name="Chen W.H."/>
            <person name="Ternes C.M."/>
            <person name="Barbier G.G."/>
            <person name="Shrestha R.P."/>
            <person name="Stanke M."/>
            <person name="Brautigam A."/>
            <person name="Baker B.J."/>
            <person name="Banfield J.F."/>
            <person name="Garavito R.M."/>
            <person name="Carr K."/>
            <person name="Wilkerson C."/>
            <person name="Rensing S.A."/>
            <person name="Gagneul D."/>
            <person name="Dickenson N.E."/>
            <person name="Oesterhelt C."/>
            <person name="Lercher M.J."/>
            <person name="Weber A.P."/>
        </authorList>
    </citation>
    <scope>NUCLEOTIDE SEQUENCE [LARGE SCALE GENOMIC DNA]</scope>
    <source>
        <strain evidence="4">074W</strain>
    </source>
</reference>
<evidence type="ECO:0000313" key="3">
    <source>
        <dbReference type="EMBL" id="EME32630.1"/>
    </source>
</evidence>
<evidence type="ECO:0000259" key="2">
    <source>
        <dbReference type="PROSITE" id="PS50089"/>
    </source>
</evidence>
<keyword evidence="4" id="KW-1185">Reference proteome</keyword>
<dbReference type="SUPFAM" id="SSF57850">
    <property type="entry name" value="RING/U-box"/>
    <property type="match status" value="1"/>
</dbReference>
<accession>M2X7V2</accession>
<evidence type="ECO:0000256" key="1">
    <source>
        <dbReference type="PROSITE-ProRule" id="PRU00175"/>
    </source>
</evidence>
<name>M2X7V2_GALSU</name>
<feature type="domain" description="RING-type" evidence="2">
    <location>
        <begin position="14"/>
        <end position="51"/>
    </location>
</feature>